<dbReference type="PANTHER" id="PTHR43179:SF12">
    <property type="entry name" value="GALACTOFURANOSYLTRANSFERASE GLFT2"/>
    <property type="match status" value="1"/>
</dbReference>
<evidence type="ECO:0000313" key="7">
    <source>
        <dbReference type="Proteomes" id="UP001425155"/>
    </source>
</evidence>
<dbReference type="Proteomes" id="UP001425155">
    <property type="component" value="Unassembled WGS sequence"/>
</dbReference>
<keyword evidence="4 6" id="KW-0808">Transferase</keyword>
<evidence type="ECO:0000256" key="3">
    <source>
        <dbReference type="ARBA" id="ARBA00022676"/>
    </source>
</evidence>
<keyword evidence="3 6" id="KW-0328">Glycosyltransferase</keyword>
<evidence type="ECO:0000256" key="1">
    <source>
        <dbReference type="ARBA" id="ARBA00004776"/>
    </source>
</evidence>
<dbReference type="Gene3D" id="3.90.550.10">
    <property type="entry name" value="Spore Coat Polysaccharide Biosynthesis Protein SpsA, Chain A"/>
    <property type="match status" value="1"/>
</dbReference>
<dbReference type="SUPFAM" id="SSF53448">
    <property type="entry name" value="Nucleotide-diphospho-sugar transferases"/>
    <property type="match status" value="1"/>
</dbReference>
<evidence type="ECO:0000256" key="4">
    <source>
        <dbReference type="ARBA" id="ARBA00022679"/>
    </source>
</evidence>
<dbReference type="RefSeq" id="WP_342112989.1">
    <property type="nucleotide sequence ID" value="NZ_JBCAUN010000001.1"/>
</dbReference>
<dbReference type="CDD" id="cd04186">
    <property type="entry name" value="GT_2_like_c"/>
    <property type="match status" value="1"/>
</dbReference>
<comment type="pathway">
    <text evidence="1">Cell wall biogenesis; cell wall polysaccharide biosynthesis.</text>
</comment>
<gene>
    <name evidence="6" type="ORF">WJX64_08350</name>
</gene>
<evidence type="ECO:0000256" key="2">
    <source>
        <dbReference type="ARBA" id="ARBA00006739"/>
    </source>
</evidence>
<dbReference type="Pfam" id="PF00535">
    <property type="entry name" value="Glycos_transf_2"/>
    <property type="match status" value="1"/>
</dbReference>
<comment type="similarity">
    <text evidence="2">Belongs to the glycosyltransferase 2 family.</text>
</comment>
<protein>
    <submittedName>
        <fullName evidence="6">Glycosyltransferase family 2 protein</fullName>
        <ecNumber evidence="6">2.4.-.-</ecNumber>
    </submittedName>
</protein>
<dbReference type="InterPro" id="IPR029044">
    <property type="entry name" value="Nucleotide-diphossugar_trans"/>
</dbReference>
<reference evidence="6 7" key="1">
    <citation type="submission" date="2024-03" db="EMBL/GenBank/DDBJ databases">
        <title>YIM 134122 draft genome.</title>
        <authorList>
            <person name="Zuo S."/>
            <person name="Xiong L."/>
        </authorList>
    </citation>
    <scope>NUCLEOTIDE SEQUENCE [LARGE SCALE GENOMIC DNA]</scope>
    <source>
        <strain evidence="6 7">YIM 134122</strain>
    </source>
</reference>
<name>A0ABU9W3X8_9MICO</name>
<evidence type="ECO:0000259" key="5">
    <source>
        <dbReference type="Pfam" id="PF00535"/>
    </source>
</evidence>
<dbReference type="PANTHER" id="PTHR43179">
    <property type="entry name" value="RHAMNOSYLTRANSFERASE WBBL"/>
    <property type="match status" value="1"/>
</dbReference>
<keyword evidence="7" id="KW-1185">Reference proteome</keyword>
<dbReference type="EMBL" id="JBCLVG010000001">
    <property type="protein sequence ID" value="MEN1946553.1"/>
    <property type="molecule type" value="Genomic_DNA"/>
</dbReference>
<evidence type="ECO:0000313" key="6">
    <source>
        <dbReference type="EMBL" id="MEN1946553.1"/>
    </source>
</evidence>
<accession>A0ABU9W3X8</accession>
<comment type="caution">
    <text evidence="6">The sequence shown here is derived from an EMBL/GenBank/DDBJ whole genome shotgun (WGS) entry which is preliminary data.</text>
</comment>
<dbReference type="EC" id="2.4.-.-" evidence="6"/>
<dbReference type="InterPro" id="IPR001173">
    <property type="entry name" value="Glyco_trans_2-like"/>
</dbReference>
<proteinExistence type="inferred from homology"/>
<organism evidence="6 7">
    <name type="scientific">Leifsonia stereocauli</name>
    <dbReference type="NCBI Taxonomy" id="3134136"/>
    <lineage>
        <taxon>Bacteria</taxon>
        <taxon>Bacillati</taxon>
        <taxon>Actinomycetota</taxon>
        <taxon>Actinomycetes</taxon>
        <taxon>Micrococcales</taxon>
        <taxon>Microbacteriaceae</taxon>
        <taxon>Leifsonia</taxon>
    </lineage>
</organism>
<dbReference type="GO" id="GO:0016757">
    <property type="term" value="F:glycosyltransferase activity"/>
    <property type="evidence" value="ECO:0007669"/>
    <property type="project" value="UniProtKB-KW"/>
</dbReference>
<sequence length="607" mass="66784">MVRNLPIALARRVYRVIPPRFQQTAKNLSSGWFYPLNTRGLGANAEMVAWSAVHRRPVSIVIPSYNDLPLLTECLKSIEETCGGFDYEVIIVDDYCQPENAAELKKLENDRITVVLKDERLGFAGTVNVGMRLARHDIVLLNSDIVAKAGWLEALQYSAYEIDENIGMVSPKLVYPDGRIQYGGTYYARVLAPQWFGHLHVGAPATKPSANVPGYNRSVSGACVYITRSAFERVGVLDDEYWLGFEDVDYGLQAWRHGVRCYYQPAAMLVHHESASRGYSQGWRELASMRKFWRQWADSFLTRTVAQPVDVDVVVSDATDGLWRHYVEQQVEALRASGHAAVIHELHSDSAPDEDVIARLQQRDSIAVAADWKAGVTVWLSTVDAGKPAYLLPTVESIFHPTDPGLQARIISQYRPEFEYVAPNRWTQRQLQAETAWEVPHRVVPALRPAPLPAASPAGVVVTIGADATVRSTVDRLAAEVGATVEHRAEAPDSAEALAELRLVGARAIVSLGEPVNSLVPIALMSLGAAYIGRQDERTGYEVLDGYNALLLPADGSGLEDALRSVLTIDAVHVELRENGHATAVHYAELSGRSLSRAFASIADTSV</sequence>
<feature type="domain" description="Glycosyltransferase 2-like" evidence="5">
    <location>
        <begin position="59"/>
        <end position="164"/>
    </location>
</feature>